<dbReference type="InterPro" id="IPR015422">
    <property type="entry name" value="PyrdxlP-dep_Trfase_small"/>
</dbReference>
<keyword evidence="6" id="KW-0198">Cysteine biosynthesis</keyword>
<dbReference type="EnsemblMetazoa" id="XM_008204685">
    <property type="protein sequence ID" value="XP_008202907"/>
    <property type="gene ID" value="LOC100123412"/>
</dbReference>
<evidence type="ECO:0000256" key="1">
    <source>
        <dbReference type="ARBA" id="ARBA00001933"/>
    </source>
</evidence>
<dbReference type="OMA" id="EHTFVDM"/>
<organism evidence="10 11">
    <name type="scientific">Nasonia vitripennis</name>
    <name type="common">Parasitic wasp</name>
    <dbReference type="NCBI Taxonomy" id="7425"/>
    <lineage>
        <taxon>Eukaryota</taxon>
        <taxon>Metazoa</taxon>
        <taxon>Ecdysozoa</taxon>
        <taxon>Arthropoda</taxon>
        <taxon>Hexapoda</taxon>
        <taxon>Insecta</taxon>
        <taxon>Pterygota</taxon>
        <taxon>Neoptera</taxon>
        <taxon>Endopterygota</taxon>
        <taxon>Hymenoptera</taxon>
        <taxon>Apocrita</taxon>
        <taxon>Proctotrupomorpha</taxon>
        <taxon>Chalcidoidea</taxon>
        <taxon>Pteromalidae</taxon>
        <taxon>Pteromalinae</taxon>
        <taxon>Nasonia</taxon>
    </lineage>
</organism>
<dbReference type="InParanoid" id="A0A7M7H218"/>
<dbReference type="Gene3D" id="3.90.1150.10">
    <property type="entry name" value="Aspartate Aminotransferase, domain 1"/>
    <property type="match status" value="1"/>
</dbReference>
<evidence type="ECO:0000256" key="3">
    <source>
        <dbReference type="ARBA" id="ARBA00009077"/>
    </source>
</evidence>
<dbReference type="EC" id="4.4.1.1" evidence="4"/>
<dbReference type="GO" id="GO:0019346">
    <property type="term" value="P:transsulfuration"/>
    <property type="evidence" value="ECO:0007669"/>
    <property type="project" value="InterPro"/>
</dbReference>
<dbReference type="EnsemblMetazoa" id="XM_031921929">
    <property type="protein sequence ID" value="XP_031777789"/>
    <property type="gene ID" value="LOC100123412"/>
</dbReference>
<evidence type="ECO:0000313" key="10">
    <source>
        <dbReference type="EnsemblMetazoa" id="XP_008202907"/>
    </source>
</evidence>
<dbReference type="SUPFAM" id="SSF53383">
    <property type="entry name" value="PLP-dependent transferases"/>
    <property type="match status" value="1"/>
</dbReference>
<dbReference type="OrthoDB" id="3512640at2759"/>
<dbReference type="SMR" id="A0A7M7H218"/>
<comment type="cofactor">
    <cofactor evidence="1 9">
        <name>pyridoxal 5'-phosphate</name>
        <dbReference type="ChEBI" id="CHEBI:597326"/>
    </cofactor>
</comment>
<dbReference type="GO" id="GO:0004123">
    <property type="term" value="F:cystathionine gamma-lyase activity"/>
    <property type="evidence" value="ECO:0007669"/>
    <property type="project" value="TreeGrafter"/>
</dbReference>
<dbReference type="InterPro" id="IPR000277">
    <property type="entry name" value="Cys/Met-Metab_PyrdxlP-dep_enz"/>
</dbReference>
<dbReference type="Gene3D" id="3.40.640.10">
    <property type="entry name" value="Type I PLP-dependent aspartate aminotransferase-like (Major domain)"/>
    <property type="match status" value="1"/>
</dbReference>
<evidence type="ECO:0000256" key="9">
    <source>
        <dbReference type="RuleBase" id="RU362118"/>
    </source>
</evidence>
<name>A0A7M7H218_NASVI</name>
<accession>A0A7M7H218</accession>
<evidence type="ECO:0000256" key="6">
    <source>
        <dbReference type="ARBA" id="ARBA00023192"/>
    </source>
</evidence>
<gene>
    <name evidence="10" type="primary">100123412</name>
</gene>
<dbReference type="PANTHER" id="PTHR11808:SF15">
    <property type="entry name" value="CYSTATHIONINE GAMMA-LYASE"/>
    <property type="match status" value="1"/>
</dbReference>
<sequence>MSEEIKGGFATKAIHAGLDPQQWTHSPVVPPLVMSTTFRHDAPGQHQGYYYSRSGNPTRDALQVCLAALENGTDAKVFSSGLGALTALMSLLQTGDHVVSGDDIYGGTNRFFKQVASRQNIQVSFVSPEDTESFVKAIKANTKMVWLESPTNPLMQLADIETISEEIRKIRSDIYIVVDNTFATCYFQKPLELGADIAMYSLTKYMNGHSDITMGAAITKRKDIAEKLAFAQKAMGIIPSPYDCALLHRSLKTLELRMKQHSKNGLVVAMFLETHPAVTKVMHPFLPSHPQHELAKKQMTGHSGMLSFYHKGNSLKFFKALKLFLLAESLGGYESLAELPSVMTHASISEDEREKLGITDDLIRLSCGIETTEDLIEDLGRALDAAMS</sequence>
<dbReference type="UniPathway" id="UPA00136">
    <property type="reaction ID" value="UER00202"/>
</dbReference>
<feature type="modified residue" description="N6-(pyridoxal phosphate)lysine" evidence="8">
    <location>
        <position position="204"/>
    </location>
</feature>
<dbReference type="CDD" id="cd00614">
    <property type="entry name" value="CGS_like"/>
    <property type="match status" value="1"/>
</dbReference>
<dbReference type="GO" id="GO:0005737">
    <property type="term" value="C:cytoplasm"/>
    <property type="evidence" value="ECO:0007669"/>
    <property type="project" value="TreeGrafter"/>
</dbReference>
<dbReference type="PANTHER" id="PTHR11808">
    <property type="entry name" value="TRANS-SULFURATION ENZYME FAMILY MEMBER"/>
    <property type="match status" value="1"/>
</dbReference>
<comment type="similarity">
    <text evidence="3 9">Belongs to the trans-sulfuration enzymes family.</text>
</comment>
<dbReference type="FunCoup" id="A0A7M7H218">
    <property type="interactions" value="637"/>
</dbReference>
<evidence type="ECO:0000256" key="2">
    <source>
        <dbReference type="ARBA" id="ARBA00005038"/>
    </source>
</evidence>
<keyword evidence="5 8" id="KW-0663">Pyridoxal phosphate</keyword>
<dbReference type="PIRSF" id="PIRSF001434">
    <property type="entry name" value="CGS"/>
    <property type="match status" value="1"/>
</dbReference>
<dbReference type="InterPro" id="IPR054542">
    <property type="entry name" value="Cys_met_metab_PP"/>
</dbReference>
<dbReference type="InterPro" id="IPR015424">
    <property type="entry name" value="PyrdxlP-dep_Trfase"/>
</dbReference>
<protein>
    <recommendedName>
        <fullName evidence="4">cystathionine gamma-lyase</fullName>
        <ecNumber evidence="4">4.4.1.1</ecNumber>
    </recommendedName>
    <alternativeName>
        <fullName evidence="7">Gamma-cystathionase</fullName>
    </alternativeName>
</protein>
<dbReference type="GO" id="GO:0019343">
    <property type="term" value="P:cysteine biosynthetic process via cystathionine"/>
    <property type="evidence" value="ECO:0007669"/>
    <property type="project" value="TreeGrafter"/>
</dbReference>
<dbReference type="FunFam" id="3.40.640.10:FF:000009">
    <property type="entry name" value="Cystathionine gamma-synthase homolog"/>
    <property type="match status" value="1"/>
</dbReference>
<evidence type="ECO:0000256" key="8">
    <source>
        <dbReference type="PIRSR" id="PIRSR001434-2"/>
    </source>
</evidence>
<dbReference type="FunFam" id="3.90.1150.10:FF:000008">
    <property type="entry name" value="Cystathionine gamma-synthase"/>
    <property type="match status" value="1"/>
</dbReference>
<comment type="pathway">
    <text evidence="2">Amino-acid biosynthesis; L-cysteine biosynthesis; L-cysteine from L-homocysteine and L-serine: step 2/2.</text>
</comment>
<keyword evidence="11" id="KW-1185">Reference proteome</keyword>
<dbReference type="KEGG" id="nvi:100123412"/>
<dbReference type="Pfam" id="PF01053">
    <property type="entry name" value="Cys_Met_Meta_PP"/>
    <property type="match status" value="1"/>
</dbReference>
<proteinExistence type="inferred from homology"/>
<dbReference type="AlphaFoldDB" id="A0A7M7H218"/>
<evidence type="ECO:0000256" key="5">
    <source>
        <dbReference type="ARBA" id="ARBA00022898"/>
    </source>
</evidence>
<evidence type="ECO:0000313" key="11">
    <source>
        <dbReference type="Proteomes" id="UP000002358"/>
    </source>
</evidence>
<reference evidence="10" key="1">
    <citation type="submission" date="2021-01" db="UniProtKB">
        <authorList>
            <consortium name="EnsemblMetazoa"/>
        </authorList>
    </citation>
    <scope>IDENTIFICATION</scope>
</reference>
<dbReference type="GO" id="GO:0030170">
    <property type="term" value="F:pyridoxal phosphate binding"/>
    <property type="evidence" value="ECO:0007669"/>
    <property type="project" value="InterPro"/>
</dbReference>
<evidence type="ECO:0000256" key="4">
    <source>
        <dbReference type="ARBA" id="ARBA00012085"/>
    </source>
</evidence>
<dbReference type="InterPro" id="IPR015421">
    <property type="entry name" value="PyrdxlP-dep_Trfase_major"/>
</dbReference>
<dbReference type="PROSITE" id="PS00868">
    <property type="entry name" value="CYS_MET_METAB_PP"/>
    <property type="match status" value="1"/>
</dbReference>
<dbReference type="Proteomes" id="UP000002358">
    <property type="component" value="Chromosome 1"/>
</dbReference>
<evidence type="ECO:0000256" key="7">
    <source>
        <dbReference type="ARBA" id="ARBA00029853"/>
    </source>
</evidence>
<keyword evidence="6" id="KW-0028">Amino-acid biosynthesis</keyword>